<evidence type="ECO:0000256" key="10">
    <source>
        <dbReference type="HAMAP-Rule" id="MF_00121"/>
    </source>
</evidence>
<evidence type="ECO:0000259" key="11">
    <source>
        <dbReference type="SMART" id="SM00845"/>
    </source>
</evidence>
<dbReference type="Gene3D" id="1.10.10.410">
    <property type="match status" value="1"/>
</dbReference>
<dbReference type="SUPFAM" id="SSF89095">
    <property type="entry name" value="GatB/YqeY motif"/>
    <property type="match status" value="1"/>
</dbReference>
<dbReference type="GO" id="GO:0005524">
    <property type="term" value="F:ATP binding"/>
    <property type="evidence" value="ECO:0007669"/>
    <property type="project" value="UniProtKB-KW"/>
</dbReference>
<dbReference type="NCBIfam" id="TIGR00133">
    <property type="entry name" value="gatB"/>
    <property type="match status" value="1"/>
</dbReference>
<dbReference type="PANTHER" id="PTHR11659">
    <property type="entry name" value="GLUTAMYL-TRNA GLN AMIDOTRANSFERASE SUBUNIT B MITOCHONDRIAL AND PROKARYOTIC PET112-RELATED"/>
    <property type="match status" value="1"/>
</dbReference>
<comment type="catalytic activity">
    <reaction evidence="9 10">
        <text>L-glutamyl-tRNA(Gln) + L-glutamine + ATP + H2O = L-glutaminyl-tRNA(Gln) + L-glutamate + ADP + phosphate + H(+)</text>
        <dbReference type="Rhea" id="RHEA:17521"/>
        <dbReference type="Rhea" id="RHEA-COMP:9681"/>
        <dbReference type="Rhea" id="RHEA-COMP:9684"/>
        <dbReference type="ChEBI" id="CHEBI:15377"/>
        <dbReference type="ChEBI" id="CHEBI:15378"/>
        <dbReference type="ChEBI" id="CHEBI:29985"/>
        <dbReference type="ChEBI" id="CHEBI:30616"/>
        <dbReference type="ChEBI" id="CHEBI:43474"/>
        <dbReference type="ChEBI" id="CHEBI:58359"/>
        <dbReference type="ChEBI" id="CHEBI:78520"/>
        <dbReference type="ChEBI" id="CHEBI:78521"/>
        <dbReference type="ChEBI" id="CHEBI:456216"/>
    </reaction>
</comment>
<dbReference type="InterPro" id="IPR014746">
    <property type="entry name" value="Gln_synth/guanido_kin_cat_dom"/>
</dbReference>
<keyword evidence="13" id="KW-1185">Reference proteome</keyword>
<dbReference type="Pfam" id="PF02934">
    <property type="entry name" value="GatB_N"/>
    <property type="match status" value="1"/>
</dbReference>
<dbReference type="EC" id="6.3.5.-" evidence="10"/>
<keyword evidence="6 10" id="KW-0648">Protein biosynthesis</keyword>
<keyword evidence="4 10" id="KW-0547">Nucleotide-binding</keyword>
<reference evidence="12" key="1">
    <citation type="submission" date="2020-08" db="EMBL/GenBank/DDBJ databases">
        <title>Genome public.</title>
        <authorList>
            <person name="Liu C."/>
            <person name="Sun Q."/>
        </authorList>
    </citation>
    <scope>NUCLEOTIDE SEQUENCE</scope>
    <source>
        <strain evidence="12">BX5</strain>
    </source>
</reference>
<name>A0A8J6IVQ9_9FIRM</name>
<evidence type="ECO:0000256" key="4">
    <source>
        <dbReference type="ARBA" id="ARBA00022741"/>
    </source>
</evidence>
<evidence type="ECO:0000313" key="13">
    <source>
        <dbReference type="Proteomes" id="UP000602260"/>
    </source>
</evidence>
<keyword evidence="5 10" id="KW-0067">ATP-binding</keyword>
<evidence type="ECO:0000313" key="12">
    <source>
        <dbReference type="EMBL" id="MBC5716269.1"/>
    </source>
</evidence>
<dbReference type="InterPro" id="IPR006075">
    <property type="entry name" value="Asn/Gln-tRNA_Trfase_suB/E_cat"/>
</dbReference>
<dbReference type="GO" id="GO:0006412">
    <property type="term" value="P:translation"/>
    <property type="evidence" value="ECO:0007669"/>
    <property type="project" value="UniProtKB-UniRule"/>
</dbReference>
<evidence type="ECO:0000256" key="5">
    <source>
        <dbReference type="ARBA" id="ARBA00022840"/>
    </source>
</evidence>
<keyword evidence="3 10" id="KW-0436">Ligase</keyword>
<evidence type="ECO:0000256" key="3">
    <source>
        <dbReference type="ARBA" id="ARBA00022598"/>
    </source>
</evidence>
<comment type="subunit">
    <text evidence="2 10">Heterotrimer of A, B and C subunits.</text>
</comment>
<dbReference type="GO" id="GO:0070681">
    <property type="term" value="P:glutaminyl-tRNAGln biosynthesis via transamidation"/>
    <property type="evidence" value="ECO:0007669"/>
    <property type="project" value="TreeGrafter"/>
</dbReference>
<dbReference type="NCBIfam" id="NF004012">
    <property type="entry name" value="PRK05477.1-2"/>
    <property type="match status" value="1"/>
</dbReference>
<dbReference type="AlphaFoldDB" id="A0A8J6IVQ9"/>
<dbReference type="InterPro" id="IPR017958">
    <property type="entry name" value="Gln-tRNA_amidoTrfase_suB_CS"/>
</dbReference>
<comment type="similarity">
    <text evidence="1 10">Belongs to the GatB/GatE family. GatB subfamily.</text>
</comment>
<dbReference type="Gene3D" id="1.10.150.380">
    <property type="entry name" value="GatB domain, N-terminal subdomain"/>
    <property type="match status" value="1"/>
</dbReference>
<dbReference type="SMART" id="SM00845">
    <property type="entry name" value="GatB_Yqey"/>
    <property type="match status" value="1"/>
</dbReference>
<protein>
    <recommendedName>
        <fullName evidence="10">Aspartyl/glutamyl-tRNA(Asn/Gln) amidotransferase subunit B</fullName>
        <shortName evidence="10">Asp/Glu-ADT subunit B</shortName>
        <ecNumber evidence="10">6.3.5.-</ecNumber>
    </recommendedName>
</protein>
<evidence type="ECO:0000256" key="6">
    <source>
        <dbReference type="ARBA" id="ARBA00022917"/>
    </source>
</evidence>
<dbReference type="SUPFAM" id="SSF55931">
    <property type="entry name" value="Glutamine synthetase/guanido kinase"/>
    <property type="match status" value="1"/>
</dbReference>
<dbReference type="InterPro" id="IPR003789">
    <property type="entry name" value="Asn/Gln_tRNA_amidoTrase-B-like"/>
</dbReference>
<evidence type="ECO:0000256" key="9">
    <source>
        <dbReference type="ARBA" id="ARBA00047913"/>
    </source>
</evidence>
<sequence>MTWETVIGLETHVELATRTKIFCSCTTQFGGAPNTHCCPVCTGMPGTLPVVNKKVVEFAAKTALALNCTVNRRHRFDRKNYFYPDLPKAYQVSQLYVPIGVNGRVSITTAAGEKDIRIHELHMEEDAGKLVHDPWIDQTRCDYNRCGVPLVEIVTEPDFRTAEEVVAYLEKLRSTLEYMGVSDCKMQEGSLRCDVNLSVRPAGSEELGTRTEMKNLNSFKAITRAIAYETRRQIECIEEGKRVIQETRRWDDNKDATFSMRSKESAQDYRYFPEPDIPPLELTEEFLQGLRAQQPEMAPERQTRYQRDYGLSEQDAKLITAQKALVDFFEAAVACGAQAKEVCHWMLGEMMRRLKEEAIEPKQMKLTPDNLARLIALVDAGRLNRNTAAKVFRAVFPDNGDVERYVQDHGLEQVNDTALVEQTVARVLKDNPAAVADYQGGNQKVAGFLVGQAMRQLKGKADPAGVKQAVEKALCQVHEGNI</sequence>
<dbReference type="InterPro" id="IPR023168">
    <property type="entry name" value="GatB_Yqey_C_2"/>
</dbReference>
<dbReference type="FunFam" id="1.10.10.410:FF:000001">
    <property type="entry name" value="Aspartyl/glutamyl-tRNA(Asn/Gln) amidotransferase subunit B"/>
    <property type="match status" value="1"/>
</dbReference>
<proteinExistence type="inferred from homology"/>
<evidence type="ECO:0000256" key="8">
    <source>
        <dbReference type="ARBA" id="ARBA00047380"/>
    </source>
</evidence>
<feature type="domain" description="Asn/Gln amidotransferase" evidence="11">
    <location>
        <begin position="327"/>
        <end position="474"/>
    </location>
</feature>
<organism evidence="12 13">
    <name type="scientific">Flintibacter faecis</name>
    <dbReference type="NCBI Taxonomy" id="2763047"/>
    <lineage>
        <taxon>Bacteria</taxon>
        <taxon>Bacillati</taxon>
        <taxon>Bacillota</taxon>
        <taxon>Clostridia</taxon>
        <taxon>Eubacteriales</taxon>
        <taxon>Flintibacter</taxon>
    </lineage>
</organism>
<dbReference type="EMBL" id="JACOPN010000002">
    <property type="protein sequence ID" value="MBC5716269.1"/>
    <property type="molecule type" value="Genomic_DNA"/>
</dbReference>
<evidence type="ECO:0000256" key="2">
    <source>
        <dbReference type="ARBA" id="ARBA00011123"/>
    </source>
</evidence>
<dbReference type="InterPro" id="IPR018027">
    <property type="entry name" value="Asn/Gln_amidotransferase"/>
</dbReference>
<gene>
    <name evidence="10 12" type="primary">gatB</name>
    <name evidence="12" type="ORF">H8S55_02850</name>
</gene>
<dbReference type="RefSeq" id="WP_186877755.1">
    <property type="nucleotide sequence ID" value="NZ_JACOPN010000002.1"/>
</dbReference>
<comment type="function">
    <text evidence="7 10">Allows the formation of correctly charged Asn-tRNA(Asn) or Gln-tRNA(Gln) through the transamidation of misacylated Asp-tRNA(Asn) or Glu-tRNA(Gln) in organisms which lack either or both of asparaginyl-tRNA or glutaminyl-tRNA synthetases. The reaction takes place in the presence of glutamine and ATP through an activated phospho-Asp-tRNA(Asn) or phospho-Glu-tRNA(Gln).</text>
</comment>
<dbReference type="InterPro" id="IPR004413">
    <property type="entry name" value="GatB"/>
</dbReference>
<evidence type="ECO:0000256" key="1">
    <source>
        <dbReference type="ARBA" id="ARBA00005306"/>
    </source>
</evidence>
<dbReference type="InterPro" id="IPR017959">
    <property type="entry name" value="Asn/Gln-tRNA_amidoTrfase_suB/E"/>
</dbReference>
<dbReference type="NCBIfam" id="NF004014">
    <property type="entry name" value="PRK05477.1-4"/>
    <property type="match status" value="1"/>
</dbReference>
<dbReference type="Pfam" id="PF02637">
    <property type="entry name" value="GatB_Yqey"/>
    <property type="match status" value="1"/>
</dbReference>
<comment type="caution">
    <text evidence="12">The sequence shown here is derived from an EMBL/GenBank/DDBJ whole genome shotgun (WGS) entry which is preliminary data.</text>
</comment>
<dbReference type="Proteomes" id="UP000602260">
    <property type="component" value="Unassembled WGS sequence"/>
</dbReference>
<accession>A0A8J6IVQ9</accession>
<dbReference type="InterPro" id="IPR042114">
    <property type="entry name" value="GatB_C_1"/>
</dbReference>
<dbReference type="PANTHER" id="PTHR11659:SF0">
    <property type="entry name" value="GLUTAMYL-TRNA(GLN) AMIDOTRANSFERASE SUBUNIT B, MITOCHONDRIAL"/>
    <property type="match status" value="1"/>
</dbReference>
<dbReference type="PROSITE" id="PS01234">
    <property type="entry name" value="GATB"/>
    <property type="match status" value="1"/>
</dbReference>
<dbReference type="GO" id="GO:0050567">
    <property type="term" value="F:glutaminyl-tRNA synthase (glutamine-hydrolyzing) activity"/>
    <property type="evidence" value="ECO:0007669"/>
    <property type="project" value="UniProtKB-UniRule"/>
</dbReference>
<dbReference type="HAMAP" id="MF_00121">
    <property type="entry name" value="GatB"/>
    <property type="match status" value="1"/>
</dbReference>
<comment type="catalytic activity">
    <reaction evidence="8 10">
        <text>L-aspartyl-tRNA(Asn) + L-glutamine + ATP + H2O = L-asparaginyl-tRNA(Asn) + L-glutamate + ADP + phosphate + 2 H(+)</text>
        <dbReference type="Rhea" id="RHEA:14513"/>
        <dbReference type="Rhea" id="RHEA-COMP:9674"/>
        <dbReference type="Rhea" id="RHEA-COMP:9677"/>
        <dbReference type="ChEBI" id="CHEBI:15377"/>
        <dbReference type="ChEBI" id="CHEBI:15378"/>
        <dbReference type="ChEBI" id="CHEBI:29985"/>
        <dbReference type="ChEBI" id="CHEBI:30616"/>
        <dbReference type="ChEBI" id="CHEBI:43474"/>
        <dbReference type="ChEBI" id="CHEBI:58359"/>
        <dbReference type="ChEBI" id="CHEBI:78515"/>
        <dbReference type="ChEBI" id="CHEBI:78516"/>
        <dbReference type="ChEBI" id="CHEBI:456216"/>
    </reaction>
</comment>
<evidence type="ECO:0000256" key="7">
    <source>
        <dbReference type="ARBA" id="ARBA00024799"/>
    </source>
</evidence>